<keyword evidence="2" id="KW-1185">Reference proteome</keyword>
<reference evidence="2" key="1">
    <citation type="journal article" date="2019" name="Int. J. Syst. Evol. Microbiol.">
        <title>The Global Catalogue of Microorganisms (GCM) 10K type strain sequencing project: providing services to taxonomists for standard genome sequencing and annotation.</title>
        <authorList>
            <consortium name="The Broad Institute Genomics Platform"/>
            <consortium name="The Broad Institute Genome Sequencing Center for Infectious Disease"/>
            <person name="Wu L."/>
            <person name="Ma J."/>
        </authorList>
    </citation>
    <scope>NUCLEOTIDE SEQUENCE [LARGE SCALE GENOMIC DNA]</scope>
    <source>
        <strain evidence="2">NBRC 108730</strain>
    </source>
</reference>
<evidence type="ECO:0000313" key="2">
    <source>
        <dbReference type="Proteomes" id="UP001157017"/>
    </source>
</evidence>
<organism evidence="1 2">
    <name type="scientific">Angustibacter aerolatus</name>
    <dbReference type="NCBI Taxonomy" id="1162965"/>
    <lineage>
        <taxon>Bacteria</taxon>
        <taxon>Bacillati</taxon>
        <taxon>Actinomycetota</taxon>
        <taxon>Actinomycetes</taxon>
        <taxon>Kineosporiales</taxon>
        <taxon>Kineosporiaceae</taxon>
    </lineage>
</organism>
<dbReference type="Proteomes" id="UP001157017">
    <property type="component" value="Unassembled WGS sequence"/>
</dbReference>
<accession>A0ABQ6JBC8</accession>
<evidence type="ECO:0000313" key="1">
    <source>
        <dbReference type="EMBL" id="GMA85478.1"/>
    </source>
</evidence>
<proteinExistence type="predicted"/>
<comment type="caution">
    <text evidence="1">The sequence shown here is derived from an EMBL/GenBank/DDBJ whole genome shotgun (WGS) entry which is preliminary data.</text>
</comment>
<sequence>MTCGPFAPARRVSASASGSSSFVAPPVGVALGVPVGAAGVVEAVAVAVAVAVASGDALGADVVGWSDVGSAAGSEVSDEVVVVGAAVTVCVAAGPASRAPWVAPQPASTVARASAPAVVVRRTVVVRRMGSPRGSGSWSGWTARQCRRVSRPSGCVPAASDANPVAAVGGRP</sequence>
<dbReference type="EMBL" id="BSUZ01000001">
    <property type="protein sequence ID" value="GMA85478.1"/>
    <property type="molecule type" value="Genomic_DNA"/>
</dbReference>
<protein>
    <submittedName>
        <fullName evidence="1">Uncharacterized protein</fullName>
    </submittedName>
</protein>
<name>A0ABQ6JBC8_9ACTN</name>
<gene>
    <name evidence="1" type="ORF">GCM10025868_07280</name>
</gene>